<dbReference type="InParanoid" id="H3GNE7"/>
<feature type="transmembrane region" description="Helical" evidence="2">
    <location>
        <begin position="95"/>
        <end position="120"/>
    </location>
</feature>
<evidence type="ECO:0000256" key="1">
    <source>
        <dbReference type="SAM" id="MobiDB-lite"/>
    </source>
</evidence>
<dbReference type="InterPro" id="IPR006461">
    <property type="entry name" value="PLAC_motif_containing"/>
</dbReference>
<proteinExistence type="predicted"/>
<dbReference type="AlphaFoldDB" id="H3GNE7"/>
<keyword evidence="4" id="KW-1185">Reference proteome</keyword>
<feature type="compositionally biased region" description="Low complexity" evidence="1">
    <location>
        <begin position="186"/>
        <end position="197"/>
    </location>
</feature>
<organism evidence="3 4">
    <name type="scientific">Phytophthora ramorum</name>
    <name type="common">Sudden oak death agent</name>
    <dbReference type="NCBI Taxonomy" id="164328"/>
    <lineage>
        <taxon>Eukaryota</taxon>
        <taxon>Sar</taxon>
        <taxon>Stramenopiles</taxon>
        <taxon>Oomycota</taxon>
        <taxon>Peronosporomycetes</taxon>
        <taxon>Peronosporales</taxon>
        <taxon>Peronosporaceae</taxon>
        <taxon>Phytophthora</taxon>
    </lineage>
</organism>
<evidence type="ECO:0000313" key="4">
    <source>
        <dbReference type="Proteomes" id="UP000005238"/>
    </source>
</evidence>
<dbReference type="VEuPathDB" id="FungiDB:KRP23_12022"/>
<feature type="region of interest" description="Disordered" evidence="1">
    <location>
        <begin position="173"/>
        <end position="197"/>
    </location>
</feature>
<dbReference type="EnsemblProtists" id="Phyra78124">
    <property type="protein sequence ID" value="Phyra78124"/>
    <property type="gene ID" value="Phyra78124"/>
</dbReference>
<feature type="transmembrane region" description="Helical" evidence="2">
    <location>
        <begin position="68"/>
        <end position="89"/>
    </location>
</feature>
<evidence type="ECO:0000313" key="3">
    <source>
        <dbReference type="EnsemblProtists" id="Phyra78124"/>
    </source>
</evidence>
<dbReference type="eggNOG" id="ENOG502RF51">
    <property type="taxonomic scope" value="Eukaryota"/>
</dbReference>
<reference evidence="4" key="1">
    <citation type="journal article" date="2006" name="Science">
        <title>Phytophthora genome sequences uncover evolutionary origins and mechanisms of pathogenesis.</title>
        <authorList>
            <person name="Tyler B.M."/>
            <person name="Tripathy S."/>
            <person name="Zhang X."/>
            <person name="Dehal P."/>
            <person name="Jiang R.H."/>
            <person name="Aerts A."/>
            <person name="Arredondo F.D."/>
            <person name="Baxter L."/>
            <person name="Bensasson D."/>
            <person name="Beynon J.L."/>
            <person name="Chapman J."/>
            <person name="Damasceno C.M."/>
            <person name="Dorrance A.E."/>
            <person name="Dou D."/>
            <person name="Dickerman A.W."/>
            <person name="Dubchak I.L."/>
            <person name="Garbelotto M."/>
            <person name="Gijzen M."/>
            <person name="Gordon S.G."/>
            <person name="Govers F."/>
            <person name="Grunwald N.J."/>
            <person name="Huang W."/>
            <person name="Ivors K.L."/>
            <person name="Jones R.W."/>
            <person name="Kamoun S."/>
            <person name="Krampis K."/>
            <person name="Lamour K.H."/>
            <person name="Lee M.K."/>
            <person name="McDonald W.H."/>
            <person name="Medina M."/>
            <person name="Meijer H.J."/>
            <person name="Nordberg E.K."/>
            <person name="Maclean D.J."/>
            <person name="Ospina-Giraldo M.D."/>
            <person name="Morris P.F."/>
            <person name="Phuntumart V."/>
            <person name="Putnam N.H."/>
            <person name="Rash S."/>
            <person name="Rose J.K."/>
            <person name="Sakihama Y."/>
            <person name="Salamov A.A."/>
            <person name="Savidor A."/>
            <person name="Scheuring C.F."/>
            <person name="Smith B.M."/>
            <person name="Sobral B.W."/>
            <person name="Terry A."/>
            <person name="Torto-Alalibo T.A."/>
            <person name="Win J."/>
            <person name="Xu Z."/>
            <person name="Zhang H."/>
            <person name="Grigoriev I.V."/>
            <person name="Rokhsar D.S."/>
            <person name="Boore J.L."/>
        </authorList>
    </citation>
    <scope>NUCLEOTIDE SEQUENCE [LARGE SCALE GENOMIC DNA]</scope>
    <source>
        <strain evidence="4">Pr102</strain>
    </source>
</reference>
<keyword evidence="2" id="KW-1133">Transmembrane helix</keyword>
<dbReference type="HOGENOM" id="CLU_800435_0_0_1"/>
<evidence type="ECO:0000256" key="2">
    <source>
        <dbReference type="SAM" id="Phobius"/>
    </source>
</evidence>
<feature type="transmembrane region" description="Helical" evidence="2">
    <location>
        <begin position="285"/>
        <end position="304"/>
    </location>
</feature>
<feature type="transmembrane region" description="Helical" evidence="2">
    <location>
        <begin position="258"/>
        <end position="279"/>
    </location>
</feature>
<dbReference type="EMBL" id="DS566026">
    <property type="status" value="NOT_ANNOTATED_CDS"/>
    <property type="molecule type" value="Genomic_DNA"/>
</dbReference>
<reference evidence="3" key="2">
    <citation type="submission" date="2015-06" db="UniProtKB">
        <authorList>
            <consortium name="EnsemblProtists"/>
        </authorList>
    </citation>
    <scope>IDENTIFICATION</scope>
    <source>
        <strain evidence="3">Pr102</strain>
    </source>
</reference>
<sequence>MESKPEQDDYYLRETLLEHGRSTDHNGIVVGSWKTEFFDCFDDCVPNGVMAIVSPVVSMAQISKRLGLAPYSLVITVYLGLYLLAHLSASLEYPFFIFVCVAAGMASVMWVAIPIGVILLRVHIRELFSIPGNIAEDVVLAFVCGPCAIAQMATRMASYEPGTCSFGPRATLEGSHSNSLRHKRSSPPSTMRSQQQSSTTFVYQNKLELGEGVDHNGITVGEWSNGFFNCCDDMIPNGLLAFCCPVISVAQITVRIGLAHYSITLGTYAVLYLLGLVAAAADDPILLSLCALAELIATASVACLRTKMRDLFSIPGTVFQDAALVVFCRPCAIAQMATHVDAYHTGKCMFRARDTLPGYVHE</sequence>
<dbReference type="PANTHER" id="PTHR15907">
    <property type="entry name" value="DUF614 FAMILY PROTEIN-RELATED"/>
    <property type="match status" value="1"/>
</dbReference>
<evidence type="ECO:0008006" key="5">
    <source>
        <dbReference type="Google" id="ProtNLM"/>
    </source>
</evidence>
<accession>H3GNE7</accession>
<keyword evidence="2" id="KW-0472">Membrane</keyword>
<protein>
    <recommendedName>
        <fullName evidence="5">Transmembrane protein</fullName>
    </recommendedName>
</protein>
<dbReference type="VEuPathDB" id="FungiDB:KRP22_8975"/>
<name>H3GNE7_PHYRM</name>
<keyword evidence="2" id="KW-0812">Transmembrane</keyword>
<dbReference type="NCBIfam" id="TIGR01571">
    <property type="entry name" value="A_thal_Cys_rich"/>
    <property type="match status" value="2"/>
</dbReference>
<dbReference type="Proteomes" id="UP000005238">
    <property type="component" value="Unassembled WGS sequence"/>
</dbReference>
<dbReference type="Pfam" id="PF04749">
    <property type="entry name" value="PLAC8"/>
    <property type="match status" value="2"/>
</dbReference>
<dbReference type="VEuPathDB" id="FungiDB:KRP23_12026"/>
<dbReference type="VEuPathDB" id="FungiDB:KRP22_8976"/>